<evidence type="ECO:0000313" key="1">
    <source>
        <dbReference type="EMBL" id="OLF87502.1"/>
    </source>
</evidence>
<reference evidence="1 2" key="1">
    <citation type="journal article" date="2016" name="Front. Microbiol.">
        <title>High-Level Heat Resistance of Spores of Bacillus amyloliquefaciens and Bacillus licheniformis Results from the Presence of a spoVA Operon in a Tn1546 Transposon.</title>
        <authorList>
            <person name="Berendsen E.M."/>
            <person name="Koning R.A."/>
            <person name="Boekhorst J."/>
            <person name="de Jong A."/>
            <person name="Kuipers O.P."/>
            <person name="Wells-Bennik M.H."/>
        </authorList>
    </citation>
    <scope>NUCLEOTIDE SEQUENCE [LARGE SCALE GENOMIC DNA]</scope>
    <source>
        <strain evidence="1 2">B4121</strain>
    </source>
</reference>
<evidence type="ECO:0000313" key="2">
    <source>
        <dbReference type="Proteomes" id="UP000185604"/>
    </source>
</evidence>
<proteinExistence type="predicted"/>
<gene>
    <name evidence="1" type="ORF">B4121_3954</name>
</gene>
<dbReference type="AlphaFoldDB" id="A0A7Z0WU51"/>
<sequence length="53" mass="6126">MFLPKQNSLLNKDEKPRFHGVFCLFGSSLQKKQKNFLYPPLSTNGSLDTVYFT</sequence>
<accession>A0A7Z0WU51</accession>
<dbReference type="Proteomes" id="UP000185604">
    <property type="component" value="Unassembled WGS sequence"/>
</dbReference>
<organism evidence="1 2">
    <name type="scientific">Bacillus paralicheniformis</name>
    <dbReference type="NCBI Taxonomy" id="1648923"/>
    <lineage>
        <taxon>Bacteria</taxon>
        <taxon>Bacillati</taxon>
        <taxon>Bacillota</taxon>
        <taxon>Bacilli</taxon>
        <taxon>Bacillales</taxon>
        <taxon>Bacillaceae</taxon>
        <taxon>Bacillus</taxon>
    </lineage>
</organism>
<protein>
    <submittedName>
        <fullName evidence="1">Uncharacterized protein</fullName>
    </submittedName>
</protein>
<name>A0A7Z0WU51_9BACI</name>
<comment type="caution">
    <text evidence="1">The sequence shown here is derived from an EMBL/GenBank/DDBJ whole genome shotgun (WGS) entry which is preliminary data.</text>
</comment>
<dbReference type="EMBL" id="LKPO01000026">
    <property type="protein sequence ID" value="OLF87502.1"/>
    <property type="molecule type" value="Genomic_DNA"/>
</dbReference>